<dbReference type="InterPro" id="IPR036291">
    <property type="entry name" value="NAD(P)-bd_dom_sf"/>
</dbReference>
<dbReference type="Proteomes" id="UP000054771">
    <property type="component" value="Unassembled WGS sequence"/>
</dbReference>
<accession>A0A0U5CIM0</accession>
<dbReference type="STRING" id="454130.A0A0U5CIM0"/>
<evidence type="ECO:0000259" key="3">
    <source>
        <dbReference type="Pfam" id="PF05368"/>
    </source>
</evidence>
<name>A0A0U5CIM0_ASPCI</name>
<dbReference type="Gene3D" id="3.40.50.720">
    <property type="entry name" value="NAD(P)-binding Rossmann-like Domain"/>
    <property type="match status" value="1"/>
</dbReference>
<evidence type="ECO:0000313" key="5">
    <source>
        <dbReference type="Proteomes" id="UP000054771"/>
    </source>
</evidence>
<gene>
    <name evidence="4" type="ORF">ASPCAL13907</name>
</gene>
<protein>
    <recommendedName>
        <fullName evidence="3">NmrA-like domain-containing protein</fullName>
    </recommendedName>
</protein>
<evidence type="ECO:0000256" key="1">
    <source>
        <dbReference type="ARBA" id="ARBA00006328"/>
    </source>
</evidence>
<evidence type="ECO:0000256" key="2">
    <source>
        <dbReference type="ARBA" id="ARBA00022857"/>
    </source>
</evidence>
<organism evidence="4 5">
    <name type="scientific">Aspergillus calidoustus</name>
    <dbReference type="NCBI Taxonomy" id="454130"/>
    <lineage>
        <taxon>Eukaryota</taxon>
        <taxon>Fungi</taxon>
        <taxon>Dikarya</taxon>
        <taxon>Ascomycota</taxon>
        <taxon>Pezizomycotina</taxon>
        <taxon>Eurotiomycetes</taxon>
        <taxon>Eurotiomycetidae</taxon>
        <taxon>Eurotiales</taxon>
        <taxon>Aspergillaceae</taxon>
        <taxon>Aspergillus</taxon>
        <taxon>Aspergillus subgen. Nidulantes</taxon>
    </lineage>
</organism>
<dbReference type="PANTHER" id="PTHR42748">
    <property type="entry name" value="NITROGEN METABOLITE REPRESSION PROTEIN NMRA FAMILY MEMBER"/>
    <property type="match status" value="1"/>
</dbReference>
<dbReference type="Pfam" id="PF05368">
    <property type="entry name" value="NmrA"/>
    <property type="match status" value="1"/>
</dbReference>
<dbReference type="OrthoDB" id="419598at2759"/>
<dbReference type="InterPro" id="IPR008030">
    <property type="entry name" value="NmrA-like"/>
</dbReference>
<evidence type="ECO:0000313" key="4">
    <source>
        <dbReference type="EMBL" id="CEL10796.1"/>
    </source>
</evidence>
<dbReference type="GO" id="GO:0005634">
    <property type="term" value="C:nucleus"/>
    <property type="evidence" value="ECO:0007669"/>
    <property type="project" value="TreeGrafter"/>
</dbReference>
<feature type="domain" description="NmrA-like" evidence="3">
    <location>
        <begin position="4"/>
        <end position="251"/>
    </location>
</feature>
<comment type="similarity">
    <text evidence="1">Belongs to the NmrA-type oxidoreductase family.</text>
</comment>
<keyword evidence="5" id="KW-1185">Reference proteome</keyword>
<dbReference type="SUPFAM" id="SSF51735">
    <property type="entry name" value="NAD(P)-binding Rossmann-fold domains"/>
    <property type="match status" value="1"/>
</dbReference>
<dbReference type="AlphaFoldDB" id="A0A0U5CIM0"/>
<dbReference type="EMBL" id="CDMC01000020">
    <property type="protein sequence ID" value="CEL10796.1"/>
    <property type="molecule type" value="Genomic_DNA"/>
</dbReference>
<sequence>MAPAILIVGATGNTGRALTTTLPSLLKSSKTLQNHRIIALTRSLSSPAAQQLTKIPGVEVIEYNWNDITTAWLREHSVVRAFIASPVEPAQFAHESGFHVAARNAGVKYIVRISTVEANVRPDCEAYYPRAHWALEAMLGTKEFEGVQWTSLQPNAFISYILPPAVEYVKKYRETGGKYDGPLRLMISKNVPVGLIDPDDVGVFAAHLLATDDPTPHHGAKYVLNGPEDNTGAQIVDLIEKEIGVPVENVSFEDVSAVGEFFEPSMRGRSLALSVEHAMEPAWEGKSMANTTSKEVLEIAPPKGTLPDLWKRMLQE</sequence>
<dbReference type="PANTHER" id="PTHR42748:SF31">
    <property type="entry name" value="NMRA-LIKE DOMAIN-CONTAINING PROTEIN-RELATED"/>
    <property type="match status" value="1"/>
</dbReference>
<proteinExistence type="inferred from homology"/>
<reference evidence="5" key="1">
    <citation type="journal article" date="2016" name="Genome Announc.">
        <title>Draft genome sequences of fungus Aspergillus calidoustus.</title>
        <authorList>
            <person name="Horn F."/>
            <person name="Linde J."/>
            <person name="Mattern D.J."/>
            <person name="Walther G."/>
            <person name="Guthke R."/>
            <person name="Scherlach K."/>
            <person name="Martin K."/>
            <person name="Brakhage A.A."/>
            <person name="Petzke L."/>
            <person name="Valiante V."/>
        </authorList>
    </citation>
    <scope>NUCLEOTIDE SEQUENCE [LARGE SCALE GENOMIC DNA]</scope>
    <source>
        <strain evidence="5">SF006504</strain>
    </source>
</reference>
<dbReference type="InterPro" id="IPR051164">
    <property type="entry name" value="NmrA-like_oxidored"/>
</dbReference>
<keyword evidence="2" id="KW-0521">NADP</keyword>